<accession>M4BQI6</accession>
<evidence type="ECO:0000256" key="1">
    <source>
        <dbReference type="SAM" id="MobiDB-lite"/>
    </source>
</evidence>
<reference evidence="3" key="1">
    <citation type="journal article" date="2010" name="Science">
        <title>Signatures of adaptation to obligate biotrophy in the Hyaloperonospora arabidopsidis genome.</title>
        <authorList>
            <person name="Baxter L."/>
            <person name="Tripathy S."/>
            <person name="Ishaque N."/>
            <person name="Boot N."/>
            <person name="Cabral A."/>
            <person name="Kemen E."/>
            <person name="Thines M."/>
            <person name="Ah-Fong A."/>
            <person name="Anderson R."/>
            <person name="Badejoko W."/>
            <person name="Bittner-Eddy P."/>
            <person name="Boore J.L."/>
            <person name="Chibucos M.C."/>
            <person name="Coates M."/>
            <person name="Dehal P."/>
            <person name="Delehaunty K."/>
            <person name="Dong S."/>
            <person name="Downton P."/>
            <person name="Dumas B."/>
            <person name="Fabro G."/>
            <person name="Fronick C."/>
            <person name="Fuerstenberg S.I."/>
            <person name="Fulton L."/>
            <person name="Gaulin E."/>
            <person name="Govers F."/>
            <person name="Hughes L."/>
            <person name="Humphray S."/>
            <person name="Jiang R.H."/>
            <person name="Judelson H."/>
            <person name="Kamoun S."/>
            <person name="Kyung K."/>
            <person name="Meijer H."/>
            <person name="Minx P."/>
            <person name="Morris P."/>
            <person name="Nelson J."/>
            <person name="Phuntumart V."/>
            <person name="Qutob D."/>
            <person name="Rehmany A."/>
            <person name="Rougon-Cardoso A."/>
            <person name="Ryden P."/>
            <person name="Torto-Alalibo T."/>
            <person name="Studholme D."/>
            <person name="Wang Y."/>
            <person name="Win J."/>
            <person name="Wood J."/>
            <person name="Clifton S.W."/>
            <person name="Rogers J."/>
            <person name="Van den Ackerveken G."/>
            <person name="Jones J.D."/>
            <person name="McDowell J.M."/>
            <person name="Beynon J."/>
            <person name="Tyler B.M."/>
        </authorList>
    </citation>
    <scope>NUCLEOTIDE SEQUENCE [LARGE SCALE GENOMIC DNA]</scope>
    <source>
        <strain evidence="3">Emoy2</strain>
    </source>
</reference>
<evidence type="ECO:0000313" key="2">
    <source>
        <dbReference type="EnsemblProtists" id="HpaP808675"/>
    </source>
</evidence>
<dbReference type="AlphaFoldDB" id="M4BQI6"/>
<dbReference type="VEuPathDB" id="FungiDB:HpaG808675"/>
<dbReference type="EnsemblProtists" id="HpaT808675">
    <property type="protein sequence ID" value="HpaP808675"/>
    <property type="gene ID" value="HpaG808675"/>
</dbReference>
<reference evidence="2" key="2">
    <citation type="submission" date="2015-06" db="UniProtKB">
        <authorList>
            <consortium name="EnsemblProtists"/>
        </authorList>
    </citation>
    <scope>IDENTIFICATION</scope>
    <source>
        <strain evidence="2">Emoy2</strain>
    </source>
</reference>
<evidence type="ECO:0000313" key="3">
    <source>
        <dbReference type="Proteomes" id="UP000011713"/>
    </source>
</evidence>
<protein>
    <submittedName>
        <fullName evidence="2">Uncharacterized protein</fullName>
    </submittedName>
</protein>
<dbReference type="Proteomes" id="UP000011713">
    <property type="component" value="Unassembled WGS sequence"/>
</dbReference>
<sequence length="82" mass="9466">MDEKQLKRRVVSGSGGFFGTWWHRRLPNDCRFDPPYDQPKVIKKCVTHKSQLYHPGTPKSRGPWTGWPPENPAPPKRADVGR</sequence>
<keyword evidence="3" id="KW-1185">Reference proteome</keyword>
<organism evidence="2 3">
    <name type="scientific">Hyaloperonospora arabidopsidis (strain Emoy2)</name>
    <name type="common">Downy mildew agent</name>
    <name type="synonym">Peronospora arabidopsidis</name>
    <dbReference type="NCBI Taxonomy" id="559515"/>
    <lineage>
        <taxon>Eukaryota</taxon>
        <taxon>Sar</taxon>
        <taxon>Stramenopiles</taxon>
        <taxon>Oomycota</taxon>
        <taxon>Peronosporomycetes</taxon>
        <taxon>Peronosporales</taxon>
        <taxon>Peronosporaceae</taxon>
        <taxon>Hyaloperonospora</taxon>
    </lineage>
</organism>
<dbReference type="EMBL" id="JH598573">
    <property type="status" value="NOT_ANNOTATED_CDS"/>
    <property type="molecule type" value="Genomic_DNA"/>
</dbReference>
<dbReference type="HOGENOM" id="CLU_2563330_0_0_1"/>
<proteinExistence type="predicted"/>
<feature type="region of interest" description="Disordered" evidence="1">
    <location>
        <begin position="51"/>
        <end position="82"/>
    </location>
</feature>
<dbReference type="InParanoid" id="M4BQI6"/>
<name>M4BQI6_HYAAE</name>